<dbReference type="CDD" id="cd06261">
    <property type="entry name" value="TM_PBP2"/>
    <property type="match status" value="1"/>
</dbReference>
<feature type="transmembrane region" description="Helical" evidence="7">
    <location>
        <begin position="82"/>
        <end position="105"/>
    </location>
</feature>
<comment type="caution">
    <text evidence="9">The sequence shown here is derived from an EMBL/GenBank/DDBJ whole genome shotgun (WGS) entry which is preliminary data.</text>
</comment>
<keyword evidence="4 7" id="KW-0812">Transmembrane</keyword>
<dbReference type="SUPFAM" id="SSF161098">
    <property type="entry name" value="MetI-like"/>
    <property type="match status" value="1"/>
</dbReference>
<evidence type="ECO:0000256" key="6">
    <source>
        <dbReference type="ARBA" id="ARBA00023136"/>
    </source>
</evidence>
<evidence type="ECO:0000256" key="2">
    <source>
        <dbReference type="ARBA" id="ARBA00022448"/>
    </source>
</evidence>
<evidence type="ECO:0000256" key="7">
    <source>
        <dbReference type="RuleBase" id="RU363032"/>
    </source>
</evidence>
<dbReference type="GO" id="GO:0055085">
    <property type="term" value="P:transmembrane transport"/>
    <property type="evidence" value="ECO:0007669"/>
    <property type="project" value="InterPro"/>
</dbReference>
<keyword evidence="6 7" id="KW-0472">Membrane</keyword>
<dbReference type="InterPro" id="IPR000515">
    <property type="entry name" value="MetI-like"/>
</dbReference>
<evidence type="ECO:0000256" key="4">
    <source>
        <dbReference type="ARBA" id="ARBA00022692"/>
    </source>
</evidence>
<name>A0A4U8Q5K8_9FIRM</name>
<comment type="similarity">
    <text evidence="7">Belongs to the binding-protein-dependent transport system permease family.</text>
</comment>
<dbReference type="GO" id="GO:0005886">
    <property type="term" value="C:plasma membrane"/>
    <property type="evidence" value="ECO:0007669"/>
    <property type="project" value="UniProtKB-SubCell"/>
</dbReference>
<feature type="transmembrane region" description="Helical" evidence="7">
    <location>
        <begin position="190"/>
        <end position="212"/>
    </location>
</feature>
<gene>
    <name evidence="9" type="primary">araQ_52</name>
    <name evidence="9" type="ORF">DSM106044_03534</name>
</gene>
<keyword evidence="10" id="KW-1185">Reference proteome</keyword>
<feature type="transmembrane region" description="Helical" evidence="7">
    <location>
        <begin position="261"/>
        <end position="282"/>
    </location>
</feature>
<dbReference type="Pfam" id="PF00528">
    <property type="entry name" value="BPD_transp_1"/>
    <property type="match status" value="1"/>
</dbReference>
<dbReference type="InterPro" id="IPR035906">
    <property type="entry name" value="MetI-like_sf"/>
</dbReference>
<dbReference type="AlphaFoldDB" id="A0A4U8Q5K8"/>
<dbReference type="PANTHER" id="PTHR43744">
    <property type="entry name" value="ABC TRANSPORTER PERMEASE PROTEIN MG189-RELATED-RELATED"/>
    <property type="match status" value="1"/>
</dbReference>
<accession>A0A4U8Q5K8</accession>
<sequence>MKVRKRASHVREAAKDRVFGILITIILVLFAVITAIPLISELAISLSSKTASQMNLINLLPVEFTFDSWNYLLGKGGIWKPFLISVSSTAIGVIFALILNVLMAYPLSKAEFKTSKYIMLLVVFTMVFSAPKVPYFLTLRSFGLFNSYWVLIFPHIMTAYNLIIVRTFFKQFPKELEEAAMIDGCGRFRILFQIVLPASKAVLATVGLFYGVTMWNQYEHPMMFIQNMDLFPLQMKIRSIVDGGSELRAITMAQTANYTPATLSAVAVVFAILPILIGYPWIQKYFAKGAMLGSVKG</sequence>
<proteinExistence type="inferred from homology"/>
<keyword evidence="2 7" id="KW-0813">Transport</keyword>
<feature type="transmembrane region" description="Helical" evidence="7">
    <location>
        <begin position="148"/>
        <end position="169"/>
    </location>
</feature>
<dbReference type="STRING" id="180332.GCA_000797495_01587"/>
<evidence type="ECO:0000259" key="8">
    <source>
        <dbReference type="PROSITE" id="PS50928"/>
    </source>
</evidence>
<comment type="subcellular location">
    <subcellularLocation>
        <location evidence="1 7">Cell membrane</location>
        <topology evidence="1 7">Multi-pass membrane protein</topology>
    </subcellularLocation>
</comment>
<reference evidence="9 10" key="1">
    <citation type="journal article" date="2019" name="Anaerobe">
        <title>Detection of Robinsoniella peoriensis in multiple bone samples of a trauma patient.</title>
        <authorList>
            <person name="Schrottner P."/>
            <person name="Hartwich K."/>
            <person name="Bunk B."/>
            <person name="Schober I."/>
            <person name="Helbig S."/>
            <person name="Rudolph W.W."/>
            <person name="Gunzer F."/>
        </authorList>
    </citation>
    <scope>NUCLEOTIDE SEQUENCE [LARGE SCALE GENOMIC DNA]</scope>
    <source>
        <strain evidence="9 10">DSM 106044</strain>
    </source>
</reference>
<dbReference type="EMBL" id="QGQD01000068">
    <property type="protein sequence ID" value="TLC99583.1"/>
    <property type="molecule type" value="Genomic_DNA"/>
</dbReference>
<organism evidence="9 10">
    <name type="scientific">Robinsoniella peoriensis</name>
    <dbReference type="NCBI Taxonomy" id="180332"/>
    <lineage>
        <taxon>Bacteria</taxon>
        <taxon>Bacillati</taxon>
        <taxon>Bacillota</taxon>
        <taxon>Clostridia</taxon>
        <taxon>Lachnospirales</taxon>
        <taxon>Lachnospiraceae</taxon>
        <taxon>Robinsoniella</taxon>
    </lineage>
</organism>
<protein>
    <submittedName>
        <fullName evidence="9">L-arabinose transport system permease protein AraQ</fullName>
    </submittedName>
</protein>
<dbReference type="PROSITE" id="PS50928">
    <property type="entry name" value="ABC_TM1"/>
    <property type="match status" value="1"/>
</dbReference>
<evidence type="ECO:0000256" key="3">
    <source>
        <dbReference type="ARBA" id="ARBA00022475"/>
    </source>
</evidence>
<feature type="domain" description="ABC transmembrane type-1" evidence="8">
    <location>
        <begin position="82"/>
        <end position="281"/>
    </location>
</feature>
<feature type="transmembrane region" description="Helical" evidence="7">
    <location>
        <begin position="21"/>
        <end position="39"/>
    </location>
</feature>
<dbReference type="RefSeq" id="WP_044294304.1">
    <property type="nucleotide sequence ID" value="NZ_CABMJZ010000106.1"/>
</dbReference>
<evidence type="ECO:0000256" key="1">
    <source>
        <dbReference type="ARBA" id="ARBA00004651"/>
    </source>
</evidence>
<dbReference type="PANTHER" id="PTHR43744:SF9">
    <property type="entry name" value="POLYGALACTURONAN_RHAMNOGALACTURONAN TRANSPORT SYSTEM PERMEASE PROTEIN YTCP"/>
    <property type="match status" value="1"/>
</dbReference>
<evidence type="ECO:0000313" key="10">
    <source>
        <dbReference type="Proteomes" id="UP000306509"/>
    </source>
</evidence>
<dbReference type="Proteomes" id="UP000306509">
    <property type="component" value="Unassembled WGS sequence"/>
</dbReference>
<evidence type="ECO:0000256" key="5">
    <source>
        <dbReference type="ARBA" id="ARBA00022989"/>
    </source>
</evidence>
<evidence type="ECO:0000313" key="9">
    <source>
        <dbReference type="EMBL" id="TLC99583.1"/>
    </source>
</evidence>
<keyword evidence="3" id="KW-1003">Cell membrane</keyword>
<dbReference type="Gene3D" id="1.10.3720.10">
    <property type="entry name" value="MetI-like"/>
    <property type="match status" value="1"/>
</dbReference>
<feature type="transmembrane region" description="Helical" evidence="7">
    <location>
        <begin position="117"/>
        <end position="136"/>
    </location>
</feature>
<keyword evidence="5 7" id="KW-1133">Transmembrane helix</keyword>
<dbReference type="OrthoDB" id="157184at2"/>